<dbReference type="CDD" id="cd15491">
    <property type="entry name" value="selB_III"/>
    <property type="match status" value="1"/>
</dbReference>
<dbReference type="PROSITE" id="PS51722">
    <property type="entry name" value="G_TR_2"/>
    <property type="match status" value="1"/>
</dbReference>
<dbReference type="NCBIfam" id="TIGR00231">
    <property type="entry name" value="small_GTP"/>
    <property type="match status" value="1"/>
</dbReference>
<comment type="function">
    <text evidence="7">Translation factor necessary for the incorporation of selenocysteine into proteins. It probably replaces EF-Tu for the insertion of selenocysteine directed by the UGA codon. SelB binds GTP and GDP.</text>
</comment>
<dbReference type="EMBL" id="DYZA01000086">
    <property type="protein sequence ID" value="HJD96915.1"/>
    <property type="molecule type" value="Genomic_DNA"/>
</dbReference>
<dbReference type="InterPro" id="IPR015190">
    <property type="entry name" value="Elong_fac_SelB-wing-hlx_typ-2"/>
</dbReference>
<dbReference type="Pfam" id="PF03144">
    <property type="entry name" value="GTP_EFTU_D2"/>
    <property type="match status" value="1"/>
</dbReference>
<evidence type="ECO:0000256" key="3">
    <source>
        <dbReference type="ARBA" id="ARBA00022490"/>
    </source>
</evidence>
<dbReference type="GO" id="GO:0001514">
    <property type="term" value="P:selenocysteine incorporation"/>
    <property type="evidence" value="ECO:0007669"/>
    <property type="project" value="InterPro"/>
</dbReference>
<dbReference type="Proteomes" id="UP000698963">
    <property type="component" value="Unassembled WGS sequence"/>
</dbReference>
<dbReference type="Gene3D" id="2.40.30.10">
    <property type="entry name" value="Translation factors"/>
    <property type="match status" value="1"/>
</dbReference>
<dbReference type="InterPro" id="IPR004535">
    <property type="entry name" value="Transl_elong_SelB"/>
</dbReference>
<dbReference type="FunFam" id="3.40.50.300:FF:001064">
    <property type="entry name" value="Selenocysteine-specific translation elongation factor"/>
    <property type="match status" value="1"/>
</dbReference>
<reference evidence="10" key="2">
    <citation type="submission" date="2021-09" db="EMBL/GenBank/DDBJ databases">
        <authorList>
            <person name="Gilroy R."/>
        </authorList>
    </citation>
    <scope>NUCLEOTIDE SEQUENCE</scope>
    <source>
        <strain evidence="10">ChiGjej2B2-19336</strain>
    </source>
</reference>
<dbReference type="RefSeq" id="WP_304121544.1">
    <property type="nucleotide sequence ID" value="NZ_DYZA01000086.1"/>
</dbReference>
<dbReference type="InterPro" id="IPR009000">
    <property type="entry name" value="Transl_B-barrel_sf"/>
</dbReference>
<dbReference type="SUPFAM" id="SSF50465">
    <property type="entry name" value="EF-Tu/eEF-1alpha/eIF2-gamma C-terminal domain"/>
    <property type="match status" value="1"/>
</dbReference>
<organism evidence="10 11">
    <name type="scientific">Mailhella massiliensis</name>
    <dbReference type="NCBI Taxonomy" id="1903261"/>
    <lineage>
        <taxon>Bacteria</taxon>
        <taxon>Pseudomonadati</taxon>
        <taxon>Thermodesulfobacteriota</taxon>
        <taxon>Desulfovibrionia</taxon>
        <taxon>Desulfovibrionales</taxon>
        <taxon>Desulfovibrionaceae</taxon>
        <taxon>Mailhella</taxon>
    </lineage>
</organism>
<dbReference type="AlphaFoldDB" id="A0A921AV53"/>
<dbReference type="GO" id="GO:0003924">
    <property type="term" value="F:GTPase activity"/>
    <property type="evidence" value="ECO:0007669"/>
    <property type="project" value="InterPro"/>
</dbReference>
<evidence type="ECO:0000313" key="10">
    <source>
        <dbReference type="EMBL" id="HJD96915.1"/>
    </source>
</evidence>
<evidence type="ECO:0000256" key="4">
    <source>
        <dbReference type="ARBA" id="ARBA00022741"/>
    </source>
</evidence>
<keyword evidence="3" id="KW-0963">Cytoplasm</keyword>
<dbReference type="Gene3D" id="3.40.50.300">
    <property type="entry name" value="P-loop containing nucleotide triphosphate hydrolases"/>
    <property type="match status" value="1"/>
</dbReference>
<gene>
    <name evidence="10" type="primary">selB</name>
    <name evidence="10" type="ORF">K8W16_04650</name>
</gene>
<dbReference type="Gene3D" id="1.10.10.2770">
    <property type="match status" value="1"/>
</dbReference>
<feature type="domain" description="Tr-type G" evidence="9">
    <location>
        <begin position="1"/>
        <end position="172"/>
    </location>
</feature>
<dbReference type="GO" id="GO:0005829">
    <property type="term" value="C:cytosol"/>
    <property type="evidence" value="ECO:0007669"/>
    <property type="project" value="TreeGrafter"/>
</dbReference>
<evidence type="ECO:0000313" key="11">
    <source>
        <dbReference type="Proteomes" id="UP000698963"/>
    </source>
</evidence>
<dbReference type="InterPro" id="IPR027417">
    <property type="entry name" value="P-loop_NTPase"/>
</dbReference>
<dbReference type="SUPFAM" id="SSF46785">
    <property type="entry name" value="Winged helix' DNA-binding domain"/>
    <property type="match status" value="3"/>
</dbReference>
<dbReference type="InterPro" id="IPR057335">
    <property type="entry name" value="Beta-barrel_SelB"/>
</dbReference>
<dbReference type="Pfam" id="PF00009">
    <property type="entry name" value="GTP_EFTU"/>
    <property type="match status" value="1"/>
</dbReference>
<comment type="caution">
    <text evidence="10">The sequence shown here is derived from an EMBL/GenBank/DDBJ whole genome shotgun (WGS) entry which is preliminary data.</text>
</comment>
<dbReference type="InterPro" id="IPR015191">
    <property type="entry name" value="SelB_WHD4"/>
</dbReference>
<dbReference type="Pfam" id="PF25461">
    <property type="entry name" value="Beta-barrel_SelB"/>
    <property type="match status" value="1"/>
</dbReference>
<evidence type="ECO:0000256" key="6">
    <source>
        <dbReference type="ARBA" id="ARBA00023134"/>
    </source>
</evidence>
<dbReference type="CDD" id="cd04171">
    <property type="entry name" value="SelB"/>
    <property type="match status" value="1"/>
</dbReference>
<dbReference type="GO" id="GO:0005525">
    <property type="term" value="F:GTP binding"/>
    <property type="evidence" value="ECO:0007669"/>
    <property type="project" value="UniProtKB-KW"/>
</dbReference>
<protein>
    <recommendedName>
        <fullName evidence="2">Selenocysteine-specific elongation factor</fullName>
    </recommendedName>
    <alternativeName>
        <fullName evidence="8">SelB translation factor</fullName>
    </alternativeName>
</protein>
<dbReference type="InterPro" id="IPR005225">
    <property type="entry name" value="Small_GTP-bd"/>
</dbReference>
<keyword evidence="4" id="KW-0547">Nucleotide-binding</keyword>
<comment type="subcellular location">
    <subcellularLocation>
        <location evidence="1">Cytoplasm</location>
    </subcellularLocation>
</comment>
<dbReference type="InterPro" id="IPR036390">
    <property type="entry name" value="WH_DNA-bd_sf"/>
</dbReference>
<dbReference type="Pfam" id="PF09106">
    <property type="entry name" value="WHD_2nd_SelB"/>
    <property type="match status" value="1"/>
</dbReference>
<dbReference type="CDD" id="cd03696">
    <property type="entry name" value="SelB_II"/>
    <property type="match status" value="1"/>
</dbReference>
<keyword evidence="5" id="KW-0648">Protein biosynthesis</keyword>
<evidence type="ECO:0000256" key="1">
    <source>
        <dbReference type="ARBA" id="ARBA00004496"/>
    </source>
</evidence>
<dbReference type="SUPFAM" id="SSF52540">
    <property type="entry name" value="P-loop containing nucleoside triphosphate hydrolases"/>
    <property type="match status" value="1"/>
</dbReference>
<dbReference type="SUPFAM" id="SSF50447">
    <property type="entry name" value="Translation proteins"/>
    <property type="match status" value="1"/>
</dbReference>
<evidence type="ECO:0000256" key="7">
    <source>
        <dbReference type="ARBA" id="ARBA00025526"/>
    </source>
</evidence>
<evidence type="ECO:0000256" key="5">
    <source>
        <dbReference type="ARBA" id="ARBA00022917"/>
    </source>
</evidence>
<dbReference type="Pfam" id="PF09107">
    <property type="entry name" value="WHD_3rd_SelB"/>
    <property type="match status" value="1"/>
</dbReference>
<name>A0A921AV53_9BACT</name>
<dbReference type="NCBIfam" id="TIGR00475">
    <property type="entry name" value="selB"/>
    <property type="match status" value="1"/>
</dbReference>
<dbReference type="InterPro" id="IPR036388">
    <property type="entry name" value="WH-like_DNA-bd_sf"/>
</dbReference>
<evidence type="ECO:0000256" key="2">
    <source>
        <dbReference type="ARBA" id="ARBA00015953"/>
    </source>
</evidence>
<dbReference type="InterPro" id="IPR004161">
    <property type="entry name" value="EFTu-like_2"/>
</dbReference>
<dbReference type="InterPro" id="IPR000795">
    <property type="entry name" value="T_Tr_GTP-bd_dom"/>
</dbReference>
<dbReference type="GO" id="GO:0003723">
    <property type="term" value="F:RNA binding"/>
    <property type="evidence" value="ECO:0007669"/>
    <property type="project" value="InterPro"/>
</dbReference>
<dbReference type="Gene3D" id="1.10.10.10">
    <property type="entry name" value="Winged helix-like DNA-binding domain superfamily/Winged helix DNA-binding domain"/>
    <property type="match status" value="1"/>
</dbReference>
<dbReference type="GO" id="GO:0003746">
    <property type="term" value="F:translation elongation factor activity"/>
    <property type="evidence" value="ECO:0007669"/>
    <property type="project" value="UniProtKB-KW"/>
</dbReference>
<keyword evidence="10" id="KW-0251">Elongation factor</keyword>
<dbReference type="PRINTS" id="PR00315">
    <property type="entry name" value="ELONGATNFCT"/>
</dbReference>
<keyword evidence="6" id="KW-0342">GTP-binding</keyword>
<dbReference type="InterPro" id="IPR009001">
    <property type="entry name" value="Transl_elong_EF1A/Init_IF2_C"/>
</dbReference>
<dbReference type="PANTHER" id="PTHR43721">
    <property type="entry name" value="ELONGATION FACTOR TU-RELATED"/>
    <property type="match status" value="1"/>
</dbReference>
<proteinExistence type="predicted"/>
<dbReference type="InterPro" id="IPR050055">
    <property type="entry name" value="EF-Tu_GTPase"/>
</dbReference>
<evidence type="ECO:0000259" key="9">
    <source>
        <dbReference type="PROSITE" id="PS51722"/>
    </source>
</evidence>
<evidence type="ECO:0000256" key="8">
    <source>
        <dbReference type="ARBA" id="ARBA00031615"/>
    </source>
</evidence>
<dbReference type="PANTHER" id="PTHR43721:SF22">
    <property type="entry name" value="ELONGATION FACTOR TU, MITOCHONDRIAL"/>
    <property type="match status" value="1"/>
</dbReference>
<accession>A0A921AV53</accession>
<reference evidence="10" key="1">
    <citation type="journal article" date="2021" name="PeerJ">
        <title>Extensive microbial diversity within the chicken gut microbiome revealed by metagenomics and culture.</title>
        <authorList>
            <person name="Gilroy R."/>
            <person name="Ravi A."/>
            <person name="Getino M."/>
            <person name="Pursley I."/>
            <person name="Horton D.L."/>
            <person name="Alikhan N.F."/>
            <person name="Baker D."/>
            <person name="Gharbi K."/>
            <person name="Hall N."/>
            <person name="Watson M."/>
            <person name="Adriaenssens E.M."/>
            <person name="Foster-Nyarko E."/>
            <person name="Jarju S."/>
            <person name="Secka A."/>
            <person name="Antonio M."/>
            <person name="Oren A."/>
            <person name="Chaudhuri R.R."/>
            <person name="La Ragione R."/>
            <person name="Hildebrand F."/>
            <person name="Pallen M.J."/>
        </authorList>
    </citation>
    <scope>NUCLEOTIDE SEQUENCE</scope>
    <source>
        <strain evidence="10">ChiGjej2B2-19336</strain>
    </source>
</reference>
<sequence length="638" mass="70043">MSVIMGTAGHIDHGKTSLIRALTGIDCDRLGEEKRRGITIELGFAYVDLPGGERMGIVDMPGHERFVRTMVAGASGIDFVLLVISADEGVMPQTREHLEICTLLGVRHGIVALTKIDMVDAEMLELATEDVRDFLRGTFLEGAPIFPVSSVSGEGLDALRAAMAEQSRRQPRRRSDLFRLPVDRVFSLKGHGTVVTGTLVSGSASCGDEVELLPSGRRSHIRSIQSHGEGQERAEAGHRISLNLHGLSVEDISRGDVVTHVGAMKNSRRWIVELTCLKSSPRGLRHRGEIHFHHSARELAARLYFYDRDRLEPGDTALAEAHFSEPVAGVFADRCIVRAFSPLRTVAGGSILYPLDTAPRRSHISEAMRERLLSLPEADAETRISVQLELAGRFGATLSDLSILTDLGGKALEKQIQAMSGKGGAFCWDKDARCWISPVWLDKLMERALAATQVFHTKNPLQQGMAKGVILAGMGAGVPPKLAHYVLERLLRSGKLIAEGELLRLPGHKVSLADDQQALKETLFKAHLATPLMPPNHTELFAELGISARQAQPIFKLLVAEGALVKIKEDLYYLSSVMEELRQKVRDFLLAHSEITPGDFRDLSGISRKNGIALLEHFDKEQLTMRVGDKRVLRGRSA</sequence>